<reference evidence="7" key="1">
    <citation type="submission" date="2017-06" db="EMBL/GenBank/DDBJ databases">
        <title>Herbaspirillum phytohormonus sp. nov., isolated from the root nodule of Robinia pseudoacacia in lead-zinc mine.</title>
        <authorList>
            <person name="Fan M."/>
            <person name="Lin Y."/>
        </authorList>
    </citation>
    <scope>NUCLEOTIDE SEQUENCE [LARGE SCALE GENOMIC DNA]</scope>
    <source>
        <strain evidence="7">SC-089</strain>
    </source>
</reference>
<keyword evidence="7" id="KW-1185">Reference proteome</keyword>
<protein>
    <recommendedName>
        <fullName evidence="5">HTH lysR-type domain-containing protein</fullName>
    </recommendedName>
</protein>
<evidence type="ECO:0000313" key="7">
    <source>
        <dbReference type="Proteomes" id="UP000214603"/>
    </source>
</evidence>
<dbReference type="Proteomes" id="UP000214603">
    <property type="component" value="Unassembled WGS sequence"/>
</dbReference>
<dbReference type="EMBL" id="NJIH01000003">
    <property type="protein sequence ID" value="OWT63988.1"/>
    <property type="molecule type" value="Genomic_DNA"/>
</dbReference>
<feature type="domain" description="HTH lysR-type" evidence="5">
    <location>
        <begin position="29"/>
        <end position="86"/>
    </location>
</feature>
<comment type="similarity">
    <text evidence="1">Belongs to the LysR transcriptional regulatory family.</text>
</comment>
<proteinExistence type="inferred from homology"/>
<dbReference type="InterPro" id="IPR005119">
    <property type="entry name" value="LysR_subst-bd"/>
</dbReference>
<dbReference type="InterPro" id="IPR000847">
    <property type="entry name" value="LysR_HTH_N"/>
</dbReference>
<keyword evidence="4" id="KW-0804">Transcription</keyword>
<dbReference type="GO" id="GO:0003700">
    <property type="term" value="F:DNA-binding transcription factor activity"/>
    <property type="evidence" value="ECO:0007669"/>
    <property type="project" value="InterPro"/>
</dbReference>
<dbReference type="InterPro" id="IPR036388">
    <property type="entry name" value="WH-like_DNA-bd_sf"/>
</dbReference>
<dbReference type="AlphaFoldDB" id="A0A225MRZ6"/>
<name>A0A225MRZ6_9BURK</name>
<dbReference type="Gene3D" id="3.40.190.290">
    <property type="match status" value="1"/>
</dbReference>
<evidence type="ECO:0000313" key="6">
    <source>
        <dbReference type="EMBL" id="OWT63988.1"/>
    </source>
</evidence>
<evidence type="ECO:0000256" key="3">
    <source>
        <dbReference type="ARBA" id="ARBA00023125"/>
    </source>
</evidence>
<evidence type="ECO:0000256" key="1">
    <source>
        <dbReference type="ARBA" id="ARBA00009437"/>
    </source>
</evidence>
<dbReference type="Pfam" id="PF00126">
    <property type="entry name" value="HTH_1"/>
    <property type="match status" value="1"/>
</dbReference>
<dbReference type="InterPro" id="IPR036390">
    <property type="entry name" value="WH_DNA-bd_sf"/>
</dbReference>
<dbReference type="SUPFAM" id="SSF53850">
    <property type="entry name" value="Periplasmic binding protein-like II"/>
    <property type="match status" value="1"/>
</dbReference>
<dbReference type="GO" id="GO:0043565">
    <property type="term" value="F:sequence-specific DNA binding"/>
    <property type="evidence" value="ECO:0007669"/>
    <property type="project" value="TreeGrafter"/>
</dbReference>
<keyword evidence="3" id="KW-0238">DNA-binding</keyword>
<comment type="caution">
    <text evidence="6">The sequence shown here is derived from an EMBL/GenBank/DDBJ whole genome shotgun (WGS) entry which is preliminary data.</text>
</comment>
<evidence type="ECO:0000256" key="4">
    <source>
        <dbReference type="ARBA" id="ARBA00023163"/>
    </source>
</evidence>
<dbReference type="PANTHER" id="PTHR30427:SF1">
    <property type="entry name" value="TRANSCRIPTIONAL ACTIVATOR PROTEIN LYSR"/>
    <property type="match status" value="1"/>
</dbReference>
<dbReference type="Pfam" id="PF03466">
    <property type="entry name" value="LysR_substrate"/>
    <property type="match status" value="1"/>
</dbReference>
<dbReference type="GO" id="GO:0010628">
    <property type="term" value="P:positive regulation of gene expression"/>
    <property type="evidence" value="ECO:0007669"/>
    <property type="project" value="TreeGrafter"/>
</dbReference>
<organism evidence="6 7">
    <name type="scientific">Candidimonas nitroreducens</name>
    <dbReference type="NCBI Taxonomy" id="683354"/>
    <lineage>
        <taxon>Bacteria</taxon>
        <taxon>Pseudomonadati</taxon>
        <taxon>Pseudomonadota</taxon>
        <taxon>Betaproteobacteria</taxon>
        <taxon>Burkholderiales</taxon>
        <taxon>Alcaligenaceae</taxon>
        <taxon>Candidimonas</taxon>
    </lineage>
</organism>
<gene>
    <name evidence="6" type="ORF">CEY11_06725</name>
</gene>
<dbReference type="PANTHER" id="PTHR30427">
    <property type="entry name" value="TRANSCRIPTIONAL ACTIVATOR PROTEIN LYSR"/>
    <property type="match status" value="1"/>
</dbReference>
<dbReference type="PROSITE" id="PS50931">
    <property type="entry name" value="HTH_LYSR"/>
    <property type="match status" value="1"/>
</dbReference>
<evidence type="ECO:0000256" key="2">
    <source>
        <dbReference type="ARBA" id="ARBA00023015"/>
    </source>
</evidence>
<accession>A0A225MRZ6</accession>
<dbReference type="Gene3D" id="1.10.10.10">
    <property type="entry name" value="Winged helix-like DNA-binding domain superfamily/Winged helix DNA-binding domain"/>
    <property type="match status" value="1"/>
</dbReference>
<evidence type="ECO:0000259" key="5">
    <source>
        <dbReference type="PROSITE" id="PS50931"/>
    </source>
</evidence>
<dbReference type="SUPFAM" id="SSF46785">
    <property type="entry name" value="Winged helix' DNA-binding domain"/>
    <property type="match status" value="1"/>
</dbReference>
<keyword evidence="2" id="KW-0805">Transcription regulation</keyword>
<sequence length="345" mass="38370">MSFIALKSYQLLPILIVSISGTYSYGLEMNLRQLEIFDAIMHTGSLSEAARLLGISQPAVSKSLRLAEESAGFVLFRRVRGRLFPSPEAETLLPQVERVRNEVGAVSKLMRQLSTGDVGRVTLAVVPSIAYSFVTPAIARFTRDWPDIQVELRVLQTLVVVDEVARSHADFGLVHAPTDNPYLDVEFICQADCVCVVPRGHRLAGRKTLGPRQIKDEPLICLREDTATGRLVRRSFSDIGVRRDADIVINQTQQALDLVQAGAGVAVVDPFMLIARPHPDLVIISYRPAIPNRLQIIRARERPRSRAAHQLERIIRKSILERTSTSPWCRSSANHHHAAAGKRNT</sequence>